<evidence type="ECO:0000313" key="12">
    <source>
        <dbReference type="Proteomes" id="UP001159405"/>
    </source>
</evidence>
<evidence type="ECO:0000256" key="1">
    <source>
        <dbReference type="ARBA" id="ARBA00004141"/>
    </source>
</evidence>
<keyword evidence="3 9" id="KW-1133">Transmembrane helix</keyword>
<dbReference type="PANTHER" id="PTHR45695:SF9">
    <property type="entry name" value="LEUCOKININ RECEPTOR"/>
    <property type="match status" value="1"/>
</dbReference>
<feature type="transmembrane region" description="Helical" evidence="9">
    <location>
        <begin position="356"/>
        <end position="375"/>
    </location>
</feature>
<comment type="caution">
    <text evidence="11">The sequence shown here is derived from an EMBL/GenBank/DDBJ whole genome shotgun (WGS) entry which is preliminary data.</text>
</comment>
<evidence type="ECO:0000256" key="4">
    <source>
        <dbReference type="ARBA" id="ARBA00023040"/>
    </source>
</evidence>
<feature type="domain" description="G-protein coupled receptors family 1 profile" evidence="10">
    <location>
        <begin position="600"/>
        <end position="842"/>
    </location>
</feature>
<evidence type="ECO:0000256" key="9">
    <source>
        <dbReference type="SAM" id="Phobius"/>
    </source>
</evidence>
<comment type="subcellular location">
    <subcellularLocation>
        <location evidence="1">Membrane</location>
        <topology evidence="1">Multi-pass membrane protein</topology>
    </subcellularLocation>
</comment>
<feature type="transmembrane region" description="Helical" evidence="9">
    <location>
        <begin position="226"/>
        <end position="247"/>
    </location>
</feature>
<organism evidence="11 12">
    <name type="scientific">Porites lobata</name>
    <dbReference type="NCBI Taxonomy" id="104759"/>
    <lineage>
        <taxon>Eukaryota</taxon>
        <taxon>Metazoa</taxon>
        <taxon>Cnidaria</taxon>
        <taxon>Anthozoa</taxon>
        <taxon>Hexacorallia</taxon>
        <taxon>Scleractinia</taxon>
        <taxon>Fungiina</taxon>
        <taxon>Poritidae</taxon>
        <taxon>Porites</taxon>
    </lineage>
</organism>
<dbReference type="PROSITE" id="PS00237">
    <property type="entry name" value="G_PROTEIN_RECEP_F1_1"/>
    <property type="match status" value="2"/>
</dbReference>
<dbReference type="InterPro" id="IPR000276">
    <property type="entry name" value="GPCR_Rhodpsn"/>
</dbReference>
<feature type="transmembrane region" description="Helical" evidence="9">
    <location>
        <begin position="396"/>
        <end position="420"/>
    </location>
</feature>
<keyword evidence="6 8" id="KW-0675">Receptor</keyword>
<proteinExistence type="inferred from homology"/>
<feature type="transmembrane region" description="Helical" evidence="9">
    <location>
        <begin position="314"/>
        <end position="336"/>
    </location>
</feature>
<evidence type="ECO:0000256" key="2">
    <source>
        <dbReference type="ARBA" id="ARBA00022692"/>
    </source>
</evidence>
<dbReference type="SMART" id="SM01381">
    <property type="entry name" value="7TM_GPCR_Srsx"/>
    <property type="match status" value="1"/>
</dbReference>
<feature type="transmembrane region" description="Helical" evidence="9">
    <location>
        <begin position="532"/>
        <end position="553"/>
    </location>
</feature>
<feature type="transmembrane region" description="Helical" evidence="9">
    <location>
        <begin position="142"/>
        <end position="168"/>
    </location>
</feature>
<feature type="transmembrane region" description="Helical" evidence="9">
    <location>
        <begin position="90"/>
        <end position="110"/>
    </location>
</feature>
<protein>
    <recommendedName>
        <fullName evidence="10">G-protein coupled receptors family 1 profile domain-containing protein</fullName>
    </recommendedName>
</protein>
<feature type="transmembrane region" description="Helical" evidence="9">
    <location>
        <begin position="620"/>
        <end position="640"/>
    </location>
</feature>
<keyword evidence="2 8" id="KW-0812">Transmembrane</keyword>
<keyword evidence="5 9" id="KW-0472">Membrane</keyword>
<feature type="domain" description="G-protein coupled receptors family 1 profile" evidence="10">
    <location>
        <begin position="294"/>
        <end position="551"/>
    </location>
</feature>
<feature type="transmembrane region" description="Helical" evidence="9">
    <location>
        <begin position="189"/>
        <end position="206"/>
    </location>
</feature>
<gene>
    <name evidence="11" type="ORF">PLOB_00018368</name>
</gene>
<feature type="transmembrane region" description="Helical" evidence="9">
    <location>
        <begin position="495"/>
        <end position="512"/>
    </location>
</feature>
<feature type="transmembrane region" description="Helical" evidence="9">
    <location>
        <begin position="9"/>
        <end position="32"/>
    </location>
</feature>
<dbReference type="PROSITE" id="PS50262">
    <property type="entry name" value="G_PROTEIN_RECEP_F1_2"/>
    <property type="match status" value="3"/>
</dbReference>
<accession>A0ABN8RDG4</accession>
<feature type="transmembrane region" description="Helical" evidence="9">
    <location>
        <begin position="52"/>
        <end position="69"/>
    </location>
</feature>
<feature type="transmembrane region" description="Helical" evidence="9">
    <location>
        <begin position="823"/>
        <end position="845"/>
    </location>
</feature>
<feature type="domain" description="G-protein coupled receptors family 1 profile" evidence="10">
    <location>
        <begin position="1"/>
        <end position="245"/>
    </location>
</feature>
<evidence type="ECO:0000256" key="7">
    <source>
        <dbReference type="ARBA" id="ARBA00023224"/>
    </source>
</evidence>
<evidence type="ECO:0000256" key="5">
    <source>
        <dbReference type="ARBA" id="ARBA00023136"/>
    </source>
</evidence>
<dbReference type="CDD" id="cd00637">
    <property type="entry name" value="7tm_classA_rhodopsin-like"/>
    <property type="match status" value="3"/>
</dbReference>
<dbReference type="InterPro" id="IPR017452">
    <property type="entry name" value="GPCR_Rhodpsn_7TM"/>
</dbReference>
<evidence type="ECO:0000313" key="11">
    <source>
        <dbReference type="EMBL" id="CAH3176684.1"/>
    </source>
</evidence>
<keyword evidence="7 8" id="KW-0807">Transducer</keyword>
<evidence type="ECO:0000256" key="6">
    <source>
        <dbReference type="ARBA" id="ARBA00023170"/>
    </source>
</evidence>
<keyword evidence="12" id="KW-1185">Reference proteome</keyword>
<dbReference type="Gene3D" id="1.20.1070.10">
    <property type="entry name" value="Rhodopsin 7-helix transmembrane proteins"/>
    <property type="match status" value="4"/>
</dbReference>
<feature type="transmembrane region" description="Helical" evidence="9">
    <location>
        <begin position="588"/>
        <end position="608"/>
    </location>
</feature>
<reference evidence="11 12" key="1">
    <citation type="submission" date="2022-05" db="EMBL/GenBank/DDBJ databases">
        <authorList>
            <consortium name="Genoscope - CEA"/>
            <person name="William W."/>
        </authorList>
    </citation>
    <scope>NUCLEOTIDE SEQUENCE [LARGE SCALE GENOMIC DNA]</scope>
</reference>
<sequence>FHRNPIDYLLVNLAVADIIYTTSSLAGVVLGLTNGHPGGVTGKVFCIAQGTIAWVGAFSSVLTLVAIATERYSNVIYPVGGKGKFTMRRLKIIIPCFWVLSLFSQIPGVINMALDNEYRKGESKFCTERQPSYKSWLRKGSFFLWFSMVVISIAVMIGLYSRVVYSLWTRSNNLQLTRRQKGVLKVRKRVTLMIITVSAIFGITWLPDIMIHTVEETTSIKFSPVVFPIVHTIIMFNCAVNPFVYALINQRFREKMERMLYCIIVTNTDIVMSESAEIAGTVVTSVLIITSIVGNSLVCAVIKKNRDMRNPINYLLVNLAVADIIYTTIPLPRMAWGHSHPGGVSGKVLCLGLSKGTFAWVGATTSVLTLVSIATERYLRIVCPHGSKANLTMRRLKIIIPSFWAFSFLSKIPGVINMALDKKFRKFDSKFCTKTPLSYKTWIRDGSMFSWFAMVVISIAVMIGLYSRAMYTLWAKSNNVERTHRQMGVVRVRKRVTLMIVTVSAIFGITWLPDVILHTVEETTSFKFSPVIFTIVHTIIMFNRAVNPFVYALINQRFREKMKRLLCFFIVTNTDIVMSESAEIAVTVVTSVLIITSIVGNSLVCAVIKKNRDMRNPIDYLLVNLAVADIIYTTFSLPGIVLRHTNSHPGDVIIIILLHEKFLQFDWLREVVLQLNLKYLHVKITKPLRVVIIIPSFWFFSLILEIPPATNMALDKRFDPKFCPKMRLHYKTWIQHGYVFLWFTMVVISIAVMIGLYSRVVFTLWARCNNDELTHRQRGVLKVRKRVTLMIVTVSAIFGITWLPDVILHVVEQTTSIKFSPAIFTIVHTIIMFNSAVNPFAYALINQRFREKMKRLLCYSSILSELRSSTNLQSHSIELMNSNITQPRP</sequence>
<feature type="transmembrane region" description="Helical" evidence="9">
    <location>
        <begin position="739"/>
        <end position="766"/>
    </location>
</feature>
<dbReference type="PANTHER" id="PTHR45695">
    <property type="entry name" value="LEUCOKININ RECEPTOR-RELATED"/>
    <property type="match status" value="1"/>
</dbReference>
<keyword evidence="4 8" id="KW-0297">G-protein coupled receptor</keyword>
<dbReference type="Pfam" id="PF00001">
    <property type="entry name" value="7tm_1"/>
    <property type="match status" value="4"/>
</dbReference>
<name>A0ABN8RDG4_9CNID</name>
<evidence type="ECO:0000259" key="10">
    <source>
        <dbReference type="PROSITE" id="PS50262"/>
    </source>
</evidence>
<evidence type="ECO:0000256" key="3">
    <source>
        <dbReference type="ARBA" id="ARBA00022989"/>
    </source>
</evidence>
<dbReference type="PRINTS" id="PR00237">
    <property type="entry name" value="GPCRRHODOPSN"/>
</dbReference>
<dbReference type="EMBL" id="CALNXK010000215">
    <property type="protein sequence ID" value="CAH3176684.1"/>
    <property type="molecule type" value="Genomic_DNA"/>
</dbReference>
<feature type="transmembrane region" description="Helical" evidence="9">
    <location>
        <begin position="688"/>
        <end position="706"/>
    </location>
</feature>
<dbReference type="Proteomes" id="UP001159405">
    <property type="component" value="Unassembled WGS sequence"/>
</dbReference>
<feature type="non-terminal residue" evidence="11">
    <location>
        <position position="1"/>
    </location>
</feature>
<evidence type="ECO:0000256" key="8">
    <source>
        <dbReference type="RuleBase" id="RU000688"/>
    </source>
</evidence>
<feature type="transmembrane region" description="Helical" evidence="9">
    <location>
        <begin position="787"/>
        <end position="811"/>
    </location>
</feature>
<dbReference type="SUPFAM" id="SSF81321">
    <property type="entry name" value="Family A G protein-coupled receptor-like"/>
    <property type="match status" value="3"/>
</dbReference>
<feature type="transmembrane region" description="Helical" evidence="9">
    <location>
        <begin position="448"/>
        <end position="474"/>
    </location>
</feature>
<comment type="similarity">
    <text evidence="8">Belongs to the G-protein coupled receptor 1 family.</text>
</comment>